<reference evidence="4 5" key="1">
    <citation type="submission" date="2020-11" db="EMBL/GenBank/DDBJ databases">
        <title>Fusibacter basophilias sp. nov.</title>
        <authorList>
            <person name="Qiu D."/>
        </authorList>
    </citation>
    <scope>NUCLEOTIDE SEQUENCE [LARGE SCALE GENOMIC DNA]</scope>
    <source>
        <strain evidence="4 5">Q10-2</strain>
    </source>
</reference>
<feature type="chain" id="PRO_5046501666" evidence="3">
    <location>
        <begin position="19"/>
        <end position="365"/>
    </location>
</feature>
<keyword evidence="5" id="KW-1185">Reference proteome</keyword>
<dbReference type="RefSeq" id="WP_194702514.1">
    <property type="nucleotide sequence ID" value="NZ_JADKNH010000008.1"/>
</dbReference>
<comment type="similarity">
    <text evidence="1">Belongs to the UPF0065 (bug) family.</text>
</comment>
<evidence type="ECO:0000256" key="3">
    <source>
        <dbReference type="SAM" id="SignalP"/>
    </source>
</evidence>
<dbReference type="CDD" id="cd07012">
    <property type="entry name" value="PBP2_Bug_TTT"/>
    <property type="match status" value="1"/>
</dbReference>
<dbReference type="SUPFAM" id="SSF53850">
    <property type="entry name" value="Periplasmic binding protein-like II"/>
    <property type="match status" value="1"/>
</dbReference>
<sequence length="365" mass="39776">MKHILRVVTLCLVMSVMAFLPGCSVESESPAQEKAADQTPAQENSEAAEKNTYPDRAITMIVPYGAGGGTDTYGRMLATQLEKHLNAQITVSNQSGASGSIGTKYVFDAPADGYTVLFAPETLGTYRTMGISDLSYDDFVPISVVVNDPKLVVVSKNSKYNTIEELLADIKANPGKVSMSHSGPGGSGHNQGLILKELGYDVAMTAFDGGTNALLGVIGEQVDFTNPNLSFTTGYIDSGDVKVLAVFSNERIAGLPDVPAFTEALPESEKYLNVPLTPLSLLVKKGTPEAVIEVLRKATLEAFEEEEWTSFVSGNQAEPLYKKYKTQEEIYDFYHSWQSMICWLQYENGVAKISPEEFKIEKYNE</sequence>
<feature type="region of interest" description="Disordered" evidence="2">
    <location>
        <begin position="30"/>
        <end position="52"/>
    </location>
</feature>
<name>A0ABR9ZXF1_9FIRM</name>
<organism evidence="4 5">
    <name type="scientific">Fusibacter ferrireducens</name>
    <dbReference type="NCBI Taxonomy" id="2785058"/>
    <lineage>
        <taxon>Bacteria</taxon>
        <taxon>Bacillati</taxon>
        <taxon>Bacillota</taxon>
        <taxon>Clostridia</taxon>
        <taxon>Eubacteriales</taxon>
        <taxon>Eubacteriales Family XII. Incertae Sedis</taxon>
        <taxon>Fusibacter</taxon>
    </lineage>
</organism>
<evidence type="ECO:0000313" key="4">
    <source>
        <dbReference type="EMBL" id="MBF4694279.1"/>
    </source>
</evidence>
<feature type="signal peptide" evidence="3">
    <location>
        <begin position="1"/>
        <end position="18"/>
    </location>
</feature>
<comment type="caution">
    <text evidence="4">The sequence shown here is derived from an EMBL/GenBank/DDBJ whole genome shotgun (WGS) entry which is preliminary data.</text>
</comment>
<keyword evidence="3" id="KW-0732">Signal</keyword>
<dbReference type="Pfam" id="PF03401">
    <property type="entry name" value="TctC"/>
    <property type="match status" value="1"/>
</dbReference>
<evidence type="ECO:0000256" key="1">
    <source>
        <dbReference type="ARBA" id="ARBA00006987"/>
    </source>
</evidence>
<protein>
    <submittedName>
        <fullName evidence="4">Tripartite tricarboxylate transporter substrate binding protein</fullName>
    </submittedName>
</protein>
<dbReference type="Gene3D" id="3.40.190.10">
    <property type="entry name" value="Periplasmic binding protein-like II"/>
    <property type="match status" value="1"/>
</dbReference>
<dbReference type="InterPro" id="IPR005064">
    <property type="entry name" value="BUG"/>
</dbReference>
<dbReference type="InterPro" id="IPR042100">
    <property type="entry name" value="Bug_dom1"/>
</dbReference>
<evidence type="ECO:0000256" key="2">
    <source>
        <dbReference type="SAM" id="MobiDB-lite"/>
    </source>
</evidence>
<dbReference type="PANTHER" id="PTHR42928">
    <property type="entry name" value="TRICARBOXYLATE-BINDING PROTEIN"/>
    <property type="match status" value="1"/>
</dbReference>
<evidence type="ECO:0000313" key="5">
    <source>
        <dbReference type="Proteomes" id="UP000614200"/>
    </source>
</evidence>
<dbReference type="PIRSF" id="PIRSF017082">
    <property type="entry name" value="YflP"/>
    <property type="match status" value="1"/>
</dbReference>
<dbReference type="PANTHER" id="PTHR42928:SF5">
    <property type="entry name" value="BLR1237 PROTEIN"/>
    <property type="match status" value="1"/>
</dbReference>
<proteinExistence type="inferred from homology"/>
<dbReference type="Proteomes" id="UP000614200">
    <property type="component" value="Unassembled WGS sequence"/>
</dbReference>
<dbReference type="EMBL" id="JADKNH010000008">
    <property type="protein sequence ID" value="MBF4694279.1"/>
    <property type="molecule type" value="Genomic_DNA"/>
</dbReference>
<gene>
    <name evidence="4" type="ORF">ISU02_14245</name>
</gene>
<dbReference type="Gene3D" id="3.40.190.150">
    <property type="entry name" value="Bordetella uptake gene, domain 1"/>
    <property type="match status" value="1"/>
</dbReference>
<accession>A0ABR9ZXF1</accession>